<dbReference type="AlphaFoldDB" id="V3Z5Z3"/>
<keyword evidence="3 6" id="KW-0812">Transmembrane</keyword>
<dbReference type="RefSeq" id="XP_009063156.1">
    <property type="nucleotide sequence ID" value="XM_009064908.1"/>
</dbReference>
<dbReference type="STRING" id="225164.V3Z5Z3"/>
<comment type="subcellular location">
    <subcellularLocation>
        <location evidence="1">Membrane</location>
        <topology evidence="1">Multi-pass membrane protein</topology>
    </subcellularLocation>
</comment>
<keyword evidence="4 6" id="KW-1133">Transmembrane helix</keyword>
<accession>V3Z5Z3</accession>
<dbReference type="PANTHER" id="PTHR10165">
    <property type="entry name" value="LIPID PHOSPHATE PHOSPHATASE"/>
    <property type="match status" value="1"/>
</dbReference>
<evidence type="ECO:0000256" key="1">
    <source>
        <dbReference type="ARBA" id="ARBA00004141"/>
    </source>
</evidence>
<feature type="non-terminal residue" evidence="8">
    <location>
        <position position="1"/>
    </location>
</feature>
<sequence>PFRRGFFCSDETIKYPYKEDTVSIAVAVAIGFVLALLSVSTTLEDETTLAFIGRFVWTCGIELGIFMFGGALCQLGVSILKLTVGRLRPHFLEVCNPDFSRINCSGGYIYDYECRLSSTATAAILREARLSFPSGHSSFLAFSMVYVVLYLNNKARRQHCGLVKYVLQFAAFATAGYVCISRVGDYKHHYTDVITGFCIGVLFAFLTVS</sequence>
<feature type="domain" description="Phosphatidic acid phosphatase type 2/haloperoxidase" evidence="7">
    <location>
        <begin position="63"/>
        <end position="208"/>
    </location>
</feature>
<dbReference type="KEGG" id="lgi:LOTGIDRAFT_129665"/>
<dbReference type="InterPro" id="IPR036938">
    <property type="entry name" value="PAP2/HPO_sf"/>
</dbReference>
<dbReference type="GO" id="GO:0005886">
    <property type="term" value="C:plasma membrane"/>
    <property type="evidence" value="ECO:0007669"/>
    <property type="project" value="TreeGrafter"/>
</dbReference>
<evidence type="ECO:0000259" key="7">
    <source>
        <dbReference type="SMART" id="SM00014"/>
    </source>
</evidence>
<dbReference type="EMBL" id="KB203149">
    <property type="protein sequence ID" value="ESO86198.1"/>
    <property type="molecule type" value="Genomic_DNA"/>
</dbReference>
<feature type="transmembrane region" description="Helical" evidence="6">
    <location>
        <begin position="55"/>
        <end position="80"/>
    </location>
</feature>
<dbReference type="InterPro" id="IPR000326">
    <property type="entry name" value="PAP2/HPO"/>
</dbReference>
<dbReference type="GO" id="GO:0007165">
    <property type="term" value="P:signal transduction"/>
    <property type="evidence" value="ECO:0007669"/>
    <property type="project" value="TreeGrafter"/>
</dbReference>
<keyword evidence="5 6" id="KW-0472">Membrane</keyword>
<dbReference type="Pfam" id="PF01569">
    <property type="entry name" value="PAP2"/>
    <property type="match status" value="1"/>
</dbReference>
<feature type="transmembrane region" description="Helical" evidence="6">
    <location>
        <begin position="165"/>
        <end position="184"/>
    </location>
</feature>
<dbReference type="CTD" id="20232981"/>
<keyword evidence="9" id="KW-1185">Reference proteome</keyword>
<evidence type="ECO:0000256" key="5">
    <source>
        <dbReference type="ARBA" id="ARBA00023136"/>
    </source>
</evidence>
<dbReference type="HOGENOM" id="CLU_021458_3_0_1"/>
<dbReference type="GO" id="GO:0046839">
    <property type="term" value="P:phospholipid dephosphorylation"/>
    <property type="evidence" value="ECO:0007669"/>
    <property type="project" value="TreeGrafter"/>
</dbReference>
<feature type="transmembrane region" description="Helical" evidence="6">
    <location>
        <begin position="190"/>
        <end position="208"/>
    </location>
</feature>
<dbReference type="PANTHER" id="PTHR10165:SF103">
    <property type="entry name" value="PHOSPHOLIPID PHOSPHATASE HOMOLOG 1.2 HOMOLOG"/>
    <property type="match status" value="1"/>
</dbReference>
<feature type="transmembrane region" description="Helical" evidence="6">
    <location>
        <begin position="22"/>
        <end position="43"/>
    </location>
</feature>
<dbReference type="GeneID" id="20232981"/>
<evidence type="ECO:0000256" key="3">
    <source>
        <dbReference type="ARBA" id="ARBA00022692"/>
    </source>
</evidence>
<gene>
    <name evidence="8" type="ORF">LOTGIDRAFT_129665</name>
</gene>
<protein>
    <recommendedName>
        <fullName evidence="7">Phosphatidic acid phosphatase type 2/haloperoxidase domain-containing protein</fullName>
    </recommendedName>
</protein>
<evidence type="ECO:0000256" key="4">
    <source>
        <dbReference type="ARBA" id="ARBA00022989"/>
    </source>
</evidence>
<dbReference type="GO" id="GO:0008195">
    <property type="term" value="F:phosphatidate phosphatase activity"/>
    <property type="evidence" value="ECO:0007669"/>
    <property type="project" value="TreeGrafter"/>
</dbReference>
<evidence type="ECO:0000313" key="9">
    <source>
        <dbReference type="Proteomes" id="UP000030746"/>
    </source>
</evidence>
<dbReference type="GO" id="GO:0006644">
    <property type="term" value="P:phospholipid metabolic process"/>
    <property type="evidence" value="ECO:0007669"/>
    <property type="project" value="InterPro"/>
</dbReference>
<evidence type="ECO:0000256" key="2">
    <source>
        <dbReference type="ARBA" id="ARBA00008816"/>
    </source>
</evidence>
<dbReference type="InterPro" id="IPR043216">
    <property type="entry name" value="PAP-like"/>
</dbReference>
<dbReference type="CDD" id="cd03384">
    <property type="entry name" value="PAP2_wunen"/>
    <property type="match status" value="1"/>
</dbReference>
<dbReference type="Gene3D" id="1.20.144.10">
    <property type="entry name" value="Phosphatidic acid phosphatase type 2/haloperoxidase"/>
    <property type="match status" value="1"/>
</dbReference>
<name>V3Z5Z3_LOTGI</name>
<comment type="similarity">
    <text evidence="2">Belongs to the PA-phosphatase related phosphoesterase family.</text>
</comment>
<reference evidence="8 9" key="1">
    <citation type="journal article" date="2013" name="Nature">
        <title>Insights into bilaterian evolution from three spiralian genomes.</title>
        <authorList>
            <person name="Simakov O."/>
            <person name="Marletaz F."/>
            <person name="Cho S.J."/>
            <person name="Edsinger-Gonzales E."/>
            <person name="Havlak P."/>
            <person name="Hellsten U."/>
            <person name="Kuo D.H."/>
            <person name="Larsson T."/>
            <person name="Lv J."/>
            <person name="Arendt D."/>
            <person name="Savage R."/>
            <person name="Osoegawa K."/>
            <person name="de Jong P."/>
            <person name="Grimwood J."/>
            <person name="Chapman J.A."/>
            <person name="Shapiro H."/>
            <person name="Aerts A."/>
            <person name="Otillar R.P."/>
            <person name="Terry A.Y."/>
            <person name="Boore J.L."/>
            <person name="Grigoriev I.V."/>
            <person name="Lindberg D.R."/>
            <person name="Seaver E.C."/>
            <person name="Weisblat D.A."/>
            <person name="Putnam N.H."/>
            <person name="Rokhsar D.S."/>
        </authorList>
    </citation>
    <scope>NUCLEOTIDE SEQUENCE [LARGE SCALE GENOMIC DNA]</scope>
</reference>
<dbReference type="SUPFAM" id="SSF48317">
    <property type="entry name" value="Acid phosphatase/Vanadium-dependent haloperoxidase"/>
    <property type="match status" value="1"/>
</dbReference>
<dbReference type="SMART" id="SM00014">
    <property type="entry name" value="acidPPc"/>
    <property type="match status" value="1"/>
</dbReference>
<dbReference type="Proteomes" id="UP000030746">
    <property type="component" value="Unassembled WGS sequence"/>
</dbReference>
<dbReference type="OrthoDB" id="8907274at2759"/>
<dbReference type="OMA" id="FCVSNFF"/>
<evidence type="ECO:0000313" key="8">
    <source>
        <dbReference type="EMBL" id="ESO86198.1"/>
    </source>
</evidence>
<evidence type="ECO:0000256" key="6">
    <source>
        <dbReference type="SAM" id="Phobius"/>
    </source>
</evidence>
<organism evidence="8 9">
    <name type="scientific">Lottia gigantea</name>
    <name type="common">Giant owl limpet</name>
    <dbReference type="NCBI Taxonomy" id="225164"/>
    <lineage>
        <taxon>Eukaryota</taxon>
        <taxon>Metazoa</taxon>
        <taxon>Spiralia</taxon>
        <taxon>Lophotrochozoa</taxon>
        <taxon>Mollusca</taxon>
        <taxon>Gastropoda</taxon>
        <taxon>Patellogastropoda</taxon>
        <taxon>Lottioidea</taxon>
        <taxon>Lottiidae</taxon>
        <taxon>Lottia</taxon>
    </lineage>
</organism>
<proteinExistence type="inferred from homology"/>